<name>A0A075REB7_BRELA</name>
<dbReference type="STRING" id="1042163.BRLA_c033980"/>
<dbReference type="HOGENOM" id="CLU_044334_2_1_9"/>
<sequence>MRARNKWSKYLFLKRSKSLAPYLPETQRMSKSAFWDLINRYGKVILKPVRGRGGAGVIQVSSLGDRKFNIHSENKRKTIKGKKRTYHYIKKKIRSTAYMIQRRISLATIHKRPFDMRIIVQRRRYSDSWKVTARAAKVAGKGYFVTNNTRSKGKMLHVQRALQKSSLKNHSNQLLLSNVKQVALMSAKRLRVAFPSHRTYGMDIGLDKKGKVWIIETNHYPAISHFRKLGDKAMVYRILAYQKGR</sequence>
<dbReference type="EMBL" id="CP007806">
    <property type="protein sequence ID" value="AIG27710.1"/>
    <property type="molecule type" value="Genomic_DNA"/>
</dbReference>
<gene>
    <name evidence="1" type="primary">yheD_8</name>
    <name evidence="1" type="ORF">BRLA_c033980</name>
</gene>
<dbReference type="KEGG" id="blr:BRLA_c033980"/>
<dbReference type="InterPro" id="IPR026838">
    <property type="entry name" value="YheC/D"/>
</dbReference>
<dbReference type="AlphaFoldDB" id="A0A075REB7"/>
<reference evidence="1 2" key="1">
    <citation type="journal article" date="2011" name="J. Bacteriol.">
        <title>Genome sequence of Brevibacillus laterosporus LMG 15441, a pathogen of invertebrates.</title>
        <authorList>
            <person name="Djukic M."/>
            <person name="Poehlein A."/>
            <person name="Thurmer A."/>
            <person name="Daniel R."/>
        </authorList>
    </citation>
    <scope>NUCLEOTIDE SEQUENCE [LARGE SCALE GENOMIC DNA]</scope>
    <source>
        <strain evidence="1 2">LMG 15441</strain>
    </source>
</reference>
<proteinExistence type="predicted"/>
<keyword evidence="2" id="KW-1185">Reference proteome</keyword>
<protein>
    <submittedName>
        <fullName evidence="1">Endospore coat-associated protein YheD</fullName>
    </submittedName>
</protein>
<evidence type="ECO:0000313" key="2">
    <source>
        <dbReference type="Proteomes" id="UP000005850"/>
    </source>
</evidence>
<dbReference type="Gene3D" id="3.30.470.20">
    <property type="entry name" value="ATP-grasp fold, B domain"/>
    <property type="match status" value="1"/>
</dbReference>
<dbReference type="RefSeq" id="WP_003336801.1">
    <property type="nucleotide sequence ID" value="NZ_CP007806.1"/>
</dbReference>
<dbReference type="SUPFAM" id="SSF56059">
    <property type="entry name" value="Glutathione synthetase ATP-binding domain-like"/>
    <property type="match status" value="1"/>
</dbReference>
<evidence type="ECO:0000313" key="1">
    <source>
        <dbReference type="EMBL" id="AIG27710.1"/>
    </source>
</evidence>
<organism evidence="1 2">
    <name type="scientific">Brevibacillus laterosporus LMG 15441</name>
    <dbReference type="NCBI Taxonomy" id="1042163"/>
    <lineage>
        <taxon>Bacteria</taxon>
        <taxon>Bacillati</taxon>
        <taxon>Bacillota</taxon>
        <taxon>Bacilli</taxon>
        <taxon>Bacillales</taxon>
        <taxon>Paenibacillaceae</taxon>
        <taxon>Brevibacillus</taxon>
    </lineage>
</organism>
<dbReference type="eggNOG" id="COG0189">
    <property type="taxonomic scope" value="Bacteria"/>
</dbReference>
<accession>A0A075REB7</accession>
<dbReference type="Proteomes" id="UP000005850">
    <property type="component" value="Chromosome"/>
</dbReference>
<dbReference type="Pfam" id="PF14398">
    <property type="entry name" value="ATPgrasp_YheCD"/>
    <property type="match status" value="1"/>
</dbReference>